<organism evidence="1">
    <name type="scientific">Arion vulgaris</name>
    <dbReference type="NCBI Taxonomy" id="1028688"/>
    <lineage>
        <taxon>Eukaryota</taxon>
        <taxon>Metazoa</taxon>
        <taxon>Spiralia</taxon>
        <taxon>Lophotrochozoa</taxon>
        <taxon>Mollusca</taxon>
        <taxon>Gastropoda</taxon>
        <taxon>Heterobranchia</taxon>
        <taxon>Euthyneura</taxon>
        <taxon>Panpulmonata</taxon>
        <taxon>Eupulmonata</taxon>
        <taxon>Stylommatophora</taxon>
        <taxon>Helicina</taxon>
        <taxon>Arionoidea</taxon>
        <taxon>Arionidae</taxon>
        <taxon>Arion</taxon>
    </lineage>
</organism>
<sequence>MRCLRRIYNIRISNIDVLDSAAIPSMYTLLSQRRLSWLGHVCRMSDARIP</sequence>
<name>A0A0B7BVD0_9EUPU</name>
<accession>A0A0B7BVD0</accession>
<reference evidence="1" key="1">
    <citation type="submission" date="2014-12" db="EMBL/GenBank/DDBJ databases">
        <title>Insight into the proteome of Arion vulgaris.</title>
        <authorList>
            <person name="Aradska J."/>
            <person name="Bulat T."/>
            <person name="Smidak R."/>
            <person name="Sarate P."/>
            <person name="Gangsoo J."/>
            <person name="Sialana F."/>
            <person name="Bilban M."/>
            <person name="Lubec G."/>
        </authorList>
    </citation>
    <scope>NUCLEOTIDE SEQUENCE</scope>
    <source>
        <tissue evidence="1">Skin</tissue>
    </source>
</reference>
<gene>
    <name evidence="1" type="primary">ORF211577</name>
</gene>
<dbReference type="EMBL" id="HACG01049471">
    <property type="protein sequence ID" value="CEK96336.1"/>
    <property type="molecule type" value="Transcribed_RNA"/>
</dbReference>
<protein>
    <submittedName>
        <fullName evidence="1">Uncharacterized protein</fullName>
    </submittedName>
</protein>
<feature type="non-terminal residue" evidence="1">
    <location>
        <position position="50"/>
    </location>
</feature>
<evidence type="ECO:0000313" key="1">
    <source>
        <dbReference type="EMBL" id="CEK96336.1"/>
    </source>
</evidence>
<proteinExistence type="predicted"/>
<dbReference type="AlphaFoldDB" id="A0A0B7BVD0"/>